<dbReference type="Proteomes" id="UP000324194">
    <property type="component" value="Chromosome 1"/>
</dbReference>
<dbReference type="KEGG" id="asip:AQUSIP_06160"/>
<proteinExistence type="inferred from homology"/>
<keyword evidence="10" id="KW-1185">Reference proteome</keyword>
<evidence type="ECO:0000259" key="8">
    <source>
        <dbReference type="Pfam" id="PF04613"/>
    </source>
</evidence>
<reference evidence="9 10" key="1">
    <citation type="submission" date="2019-08" db="EMBL/GenBank/DDBJ databases">
        <authorList>
            <person name="Guy L."/>
        </authorList>
    </citation>
    <scope>NUCLEOTIDE SEQUENCE [LARGE SCALE GENOMIC DNA]</scope>
    <source>
        <strain evidence="9 10">SGT-108</strain>
    </source>
</reference>
<dbReference type="PROSITE" id="PS00101">
    <property type="entry name" value="HEXAPEP_TRANSFERASES"/>
    <property type="match status" value="2"/>
</dbReference>
<comment type="subunit">
    <text evidence="7">Homotrimer.</text>
</comment>
<dbReference type="GO" id="GO:0103118">
    <property type="term" value="F:UDP-3-O-[(3R)-3-hydroxyacyl]-glucosamine N-acyltransferase activity"/>
    <property type="evidence" value="ECO:0007669"/>
    <property type="project" value="UniProtKB-EC"/>
</dbReference>
<dbReference type="InterPro" id="IPR001451">
    <property type="entry name" value="Hexapep"/>
</dbReference>
<keyword evidence="6 7" id="KW-0012">Acyltransferase</keyword>
<dbReference type="PANTHER" id="PTHR43378:SF2">
    <property type="entry name" value="UDP-3-O-ACYLGLUCOSAMINE N-ACYLTRANSFERASE 1, MITOCHONDRIAL-RELATED"/>
    <property type="match status" value="1"/>
</dbReference>
<dbReference type="HAMAP" id="MF_00523">
    <property type="entry name" value="LpxD"/>
    <property type="match status" value="1"/>
</dbReference>
<evidence type="ECO:0000256" key="6">
    <source>
        <dbReference type="ARBA" id="ARBA00023315"/>
    </source>
</evidence>
<dbReference type="GO" id="GO:0016410">
    <property type="term" value="F:N-acyltransferase activity"/>
    <property type="evidence" value="ECO:0007669"/>
    <property type="project" value="InterPro"/>
</dbReference>
<dbReference type="RefSeq" id="WP_148338532.1">
    <property type="nucleotide sequence ID" value="NZ_LR699119.1"/>
</dbReference>
<keyword evidence="1 7" id="KW-0444">Lipid biosynthesis</keyword>
<dbReference type="NCBIfam" id="NF002060">
    <property type="entry name" value="PRK00892.1"/>
    <property type="match status" value="1"/>
</dbReference>
<dbReference type="AlphaFoldDB" id="A0A5E4PFV7"/>
<gene>
    <name evidence="7 9" type="primary">lpxD</name>
    <name evidence="9" type="ORF">AQUSIP_06160</name>
</gene>
<feature type="domain" description="UDP-3-O-[3-hydroxymyristoyl] glucosamine N-acyltransferase non-repeat region" evidence="8">
    <location>
        <begin position="27"/>
        <end position="93"/>
    </location>
</feature>
<dbReference type="GO" id="GO:0016020">
    <property type="term" value="C:membrane"/>
    <property type="evidence" value="ECO:0007669"/>
    <property type="project" value="GOC"/>
</dbReference>
<dbReference type="EMBL" id="LR699119">
    <property type="protein sequence ID" value="VVC75327.1"/>
    <property type="molecule type" value="Genomic_DNA"/>
</dbReference>
<dbReference type="GO" id="GO:0009245">
    <property type="term" value="P:lipid A biosynthetic process"/>
    <property type="evidence" value="ECO:0007669"/>
    <property type="project" value="UniProtKB-UniRule"/>
</dbReference>
<comment type="function">
    <text evidence="7">Catalyzes the N-acylation of UDP-3-O-acylglucosamine using 3-hydroxyacyl-ACP as the acyl donor. Is involved in the biosynthesis of lipid A, a phosphorylated glycolipid that anchors the lipopolysaccharide to the outer membrane of the cell.</text>
</comment>
<keyword evidence="5 7" id="KW-0443">Lipid metabolism</keyword>
<keyword evidence="4 7" id="KW-0677">Repeat</keyword>
<dbReference type="NCBIfam" id="TIGR01853">
    <property type="entry name" value="lipid_A_lpxD"/>
    <property type="match status" value="1"/>
</dbReference>
<organism evidence="9 10">
    <name type="scientific">Aquicella siphonis</name>
    <dbReference type="NCBI Taxonomy" id="254247"/>
    <lineage>
        <taxon>Bacteria</taxon>
        <taxon>Pseudomonadati</taxon>
        <taxon>Pseudomonadota</taxon>
        <taxon>Gammaproteobacteria</taxon>
        <taxon>Legionellales</taxon>
        <taxon>Coxiellaceae</taxon>
        <taxon>Aquicella</taxon>
    </lineage>
</organism>
<dbReference type="PANTHER" id="PTHR43378">
    <property type="entry name" value="UDP-3-O-ACYLGLUCOSAMINE N-ACYLTRANSFERASE"/>
    <property type="match status" value="1"/>
</dbReference>
<evidence type="ECO:0000313" key="10">
    <source>
        <dbReference type="Proteomes" id="UP000324194"/>
    </source>
</evidence>
<comment type="catalytic activity">
    <reaction evidence="7">
        <text>a UDP-3-O-[(3R)-3-hydroxyacyl]-alpha-D-glucosamine + a (3R)-hydroxyacyl-[ACP] = a UDP-2-N,3-O-bis[(3R)-3-hydroxyacyl]-alpha-D-glucosamine + holo-[ACP] + H(+)</text>
        <dbReference type="Rhea" id="RHEA:53836"/>
        <dbReference type="Rhea" id="RHEA-COMP:9685"/>
        <dbReference type="Rhea" id="RHEA-COMP:9945"/>
        <dbReference type="ChEBI" id="CHEBI:15378"/>
        <dbReference type="ChEBI" id="CHEBI:64479"/>
        <dbReference type="ChEBI" id="CHEBI:78827"/>
        <dbReference type="ChEBI" id="CHEBI:137740"/>
        <dbReference type="ChEBI" id="CHEBI:137748"/>
        <dbReference type="EC" id="2.3.1.191"/>
    </reaction>
</comment>
<dbReference type="Gene3D" id="3.40.1390.10">
    <property type="entry name" value="MurE/MurF, N-terminal domain"/>
    <property type="match status" value="1"/>
</dbReference>
<keyword evidence="3 7" id="KW-0808">Transferase</keyword>
<dbReference type="UniPathway" id="UPA00973"/>
<protein>
    <recommendedName>
        <fullName evidence="7">UDP-3-O-acylglucosamine N-acyltransferase</fullName>
        <ecNumber evidence="7">2.3.1.191</ecNumber>
    </recommendedName>
</protein>
<dbReference type="OrthoDB" id="9784739at2"/>
<sequence length="352" mass="37125">MKSANKLAYKLADLISGLDVILKGDPDCLITGISPIQQSQPGHITFLTNSLYRKHLAGTRASAVILAEGDAALCPVNAVISRNPYFTYAKIASFFTDRYDTATGMHPAAVMGEDCSIDASAVIGAHVTLGRHVKIGANVVIGPGSTIGDHVEIGEGTQLDARVAVYHKVRIGRRCCIASGAVIGSDGFGFANQKGVWHKVPQLGSVEIGDDVDIGANTTIDRGAVENTVIEDGAKLDNLIQVGHNVRIGANTIIAGCVAIAGSTVIGKNCMIGGASTFAGHITIGDNVMITGMTAVTKSIREPGIYSSGIVGAVTNKEFRKNNARFHRMENLMERVKSLEIALKELTERKES</sequence>
<accession>A0A5E4PFV7</accession>
<dbReference type="Pfam" id="PF04613">
    <property type="entry name" value="LpxD"/>
    <property type="match status" value="1"/>
</dbReference>
<evidence type="ECO:0000256" key="3">
    <source>
        <dbReference type="ARBA" id="ARBA00022679"/>
    </source>
</evidence>
<comment type="pathway">
    <text evidence="7">Bacterial outer membrane biogenesis; LPS lipid A biosynthesis.</text>
</comment>
<dbReference type="InterPro" id="IPR020573">
    <property type="entry name" value="UDP_GlcNAc_AcTrfase_non-rep"/>
</dbReference>
<evidence type="ECO:0000313" key="9">
    <source>
        <dbReference type="EMBL" id="VVC75327.1"/>
    </source>
</evidence>
<evidence type="ECO:0000256" key="2">
    <source>
        <dbReference type="ARBA" id="ARBA00022556"/>
    </source>
</evidence>
<dbReference type="InterPro" id="IPR018357">
    <property type="entry name" value="Hexapep_transf_CS"/>
</dbReference>
<dbReference type="InterPro" id="IPR011004">
    <property type="entry name" value="Trimer_LpxA-like_sf"/>
</dbReference>
<evidence type="ECO:0000256" key="1">
    <source>
        <dbReference type="ARBA" id="ARBA00022516"/>
    </source>
</evidence>
<dbReference type="Gene3D" id="2.160.10.10">
    <property type="entry name" value="Hexapeptide repeat proteins"/>
    <property type="match status" value="1"/>
</dbReference>
<dbReference type="InterPro" id="IPR007691">
    <property type="entry name" value="LpxD"/>
</dbReference>
<dbReference type="Gene3D" id="1.20.5.170">
    <property type="match status" value="1"/>
</dbReference>
<evidence type="ECO:0000256" key="7">
    <source>
        <dbReference type="HAMAP-Rule" id="MF_00523"/>
    </source>
</evidence>
<dbReference type="SUPFAM" id="SSF51161">
    <property type="entry name" value="Trimeric LpxA-like enzymes"/>
    <property type="match status" value="1"/>
</dbReference>
<dbReference type="Pfam" id="PF14602">
    <property type="entry name" value="Hexapep_2"/>
    <property type="match status" value="2"/>
</dbReference>
<keyword evidence="2 7" id="KW-0441">Lipid A biosynthesis</keyword>
<name>A0A5E4PFV7_9COXI</name>
<comment type="similarity">
    <text evidence="7">Belongs to the transferase hexapeptide repeat family. LpxD subfamily.</text>
</comment>
<dbReference type="EC" id="2.3.1.191" evidence="7"/>
<dbReference type="Pfam" id="PF00132">
    <property type="entry name" value="Hexapep"/>
    <property type="match status" value="2"/>
</dbReference>
<evidence type="ECO:0000256" key="4">
    <source>
        <dbReference type="ARBA" id="ARBA00022737"/>
    </source>
</evidence>
<feature type="active site" description="Proton acceptor" evidence="7">
    <location>
        <position position="244"/>
    </location>
</feature>
<evidence type="ECO:0000256" key="5">
    <source>
        <dbReference type="ARBA" id="ARBA00023098"/>
    </source>
</evidence>
<dbReference type="CDD" id="cd03352">
    <property type="entry name" value="LbH_LpxD"/>
    <property type="match status" value="1"/>
</dbReference>